<dbReference type="Gene3D" id="1.10.3680.10">
    <property type="entry name" value="TerB-like"/>
    <property type="match status" value="1"/>
</dbReference>
<evidence type="ECO:0000313" key="2">
    <source>
        <dbReference type="Proteomes" id="UP000604481"/>
    </source>
</evidence>
<dbReference type="AlphaFoldDB" id="A0A8J7FPK0"/>
<dbReference type="EMBL" id="JADFUA010000005">
    <property type="protein sequence ID" value="MBE9609839.1"/>
    <property type="molecule type" value="Genomic_DNA"/>
</dbReference>
<dbReference type="SUPFAM" id="SSF158682">
    <property type="entry name" value="TerB-like"/>
    <property type="match status" value="1"/>
</dbReference>
<organism evidence="1 2">
    <name type="scientific">Chitinilyticum piscinae</name>
    <dbReference type="NCBI Taxonomy" id="2866724"/>
    <lineage>
        <taxon>Bacteria</taxon>
        <taxon>Pseudomonadati</taxon>
        <taxon>Pseudomonadota</taxon>
        <taxon>Betaproteobacteria</taxon>
        <taxon>Neisseriales</taxon>
        <taxon>Chitinibacteraceae</taxon>
        <taxon>Chitinilyticum</taxon>
    </lineage>
</organism>
<dbReference type="Proteomes" id="UP000604481">
    <property type="component" value="Unassembled WGS sequence"/>
</dbReference>
<accession>A0A8J7FPK0</accession>
<name>A0A8J7FPK0_9NEIS</name>
<reference evidence="1 2" key="1">
    <citation type="submission" date="2020-10" db="EMBL/GenBank/DDBJ databases">
        <title>The genome sequence of Chitinilyticum litopenaei 4Y14.</title>
        <authorList>
            <person name="Liu Y."/>
        </authorList>
    </citation>
    <scope>NUCLEOTIDE SEQUENCE [LARGE SCALE GENOMIC DNA]</scope>
    <source>
        <strain evidence="1 2">4Y14</strain>
    </source>
</reference>
<proteinExistence type="predicted"/>
<sequence>MKKYPFNSPEAMARLLVMQMICDGNFDPEEIDRIEHLHVYEMLGISRKGFIQVLQDYCNDLSDEADEDGQIHLIDKNRIDDLLDTVDEPRKRLLIAALALDISKADKVIREAELLVFRRMLERWHLTLEDLQAAFN</sequence>
<gene>
    <name evidence="1" type="ORF">INR99_10810</name>
</gene>
<protein>
    <recommendedName>
        <fullName evidence="3">TerB family tellurite resistance protein</fullName>
    </recommendedName>
</protein>
<evidence type="ECO:0000313" key="1">
    <source>
        <dbReference type="EMBL" id="MBE9609839.1"/>
    </source>
</evidence>
<dbReference type="InterPro" id="IPR029024">
    <property type="entry name" value="TerB-like"/>
</dbReference>
<comment type="caution">
    <text evidence="1">The sequence shown here is derived from an EMBL/GenBank/DDBJ whole genome shotgun (WGS) entry which is preliminary data.</text>
</comment>
<dbReference type="RefSeq" id="WP_194116360.1">
    <property type="nucleotide sequence ID" value="NZ_JADFUA010000005.1"/>
</dbReference>
<evidence type="ECO:0008006" key="3">
    <source>
        <dbReference type="Google" id="ProtNLM"/>
    </source>
</evidence>
<keyword evidence="2" id="KW-1185">Reference proteome</keyword>